<feature type="region of interest" description="Disordered" evidence="1">
    <location>
        <begin position="364"/>
        <end position="388"/>
    </location>
</feature>
<dbReference type="RefSeq" id="WP_264011444.1">
    <property type="nucleotide sequence ID" value="NZ_JACKSJ010000037.1"/>
</dbReference>
<name>A0A9X2YK78_9MYCO</name>
<gene>
    <name evidence="3" type="ORF">H7I41_04855</name>
</gene>
<keyword evidence="2" id="KW-0472">Membrane</keyword>
<evidence type="ECO:0008006" key="5">
    <source>
        <dbReference type="Google" id="ProtNLM"/>
    </source>
</evidence>
<feature type="compositionally biased region" description="Acidic residues" evidence="1">
    <location>
        <begin position="379"/>
        <end position="388"/>
    </location>
</feature>
<feature type="transmembrane region" description="Helical" evidence="2">
    <location>
        <begin position="224"/>
        <end position="246"/>
    </location>
</feature>
<feature type="transmembrane region" description="Helical" evidence="2">
    <location>
        <begin position="333"/>
        <end position="360"/>
    </location>
</feature>
<feature type="transmembrane region" description="Helical" evidence="2">
    <location>
        <begin position="103"/>
        <end position="123"/>
    </location>
</feature>
<sequence length="388" mass="40859">MIAEPSGQTVLFEHPRAAQLPQFLSDDPTPADLAIRLGPPLDATVVSDLVELGILVTDDTRRSTDDAPRSRAVQWTRSGLMIPGIAAPARVLNRVLTPFVNSIAGKATLAAIMVAGVLSLLAGRPDVPPVSTQPALEVALMLALGLAATIAHELAHAVVLVHYGCPPRRAGFGFYWGAVSFFVDSTPALTLPRRARVIQALAGLAVDAVTVCVLAIAAQLAESPIWAIVCWRLAILLLVEIGINLAPVLQVDGHWALADWLDEPDLAPRARRALGAALRGRPLGGQRGLAVYGAASLAAGLALLSAMAATYWATTADLIIALFSGNPFDIVLGLYYVAPIALGLFLSMAGLIVEPILGAAQATSTPRRQQTRAQKNEEVCDDISEITR</sequence>
<evidence type="ECO:0000313" key="3">
    <source>
        <dbReference type="EMBL" id="MCV7169254.1"/>
    </source>
</evidence>
<organism evidence="3 4">
    <name type="scientific">[Mycobacterium] manitobense</name>
    <dbReference type="NCBI Taxonomy" id="190147"/>
    <lineage>
        <taxon>Bacteria</taxon>
        <taxon>Bacillati</taxon>
        <taxon>Actinomycetota</taxon>
        <taxon>Actinomycetes</taxon>
        <taxon>Mycobacteriales</taxon>
        <taxon>Mycobacteriaceae</taxon>
        <taxon>Mycolicibacterium</taxon>
    </lineage>
</organism>
<feature type="transmembrane region" description="Helical" evidence="2">
    <location>
        <begin position="289"/>
        <end position="313"/>
    </location>
</feature>
<reference evidence="3" key="1">
    <citation type="submission" date="2020-07" db="EMBL/GenBank/DDBJ databases">
        <authorList>
            <person name="Pettersson B.M.F."/>
            <person name="Behra P.R.K."/>
            <person name="Ramesh M."/>
            <person name="Das S."/>
            <person name="Dasgupta S."/>
            <person name="Kirsebom L.A."/>
        </authorList>
    </citation>
    <scope>NUCLEOTIDE SEQUENCE</scope>
    <source>
        <strain evidence="3">DSM 44615</strain>
    </source>
</reference>
<protein>
    <recommendedName>
        <fullName evidence="5">Peptide zinc metalloprotease protein</fullName>
    </recommendedName>
</protein>
<proteinExistence type="predicted"/>
<comment type="caution">
    <text evidence="3">The sequence shown here is derived from an EMBL/GenBank/DDBJ whole genome shotgun (WGS) entry which is preliminary data.</text>
</comment>
<dbReference type="AlphaFoldDB" id="A0A9X2YK78"/>
<keyword evidence="4" id="KW-1185">Reference proteome</keyword>
<accession>A0A9X2YK78</accession>
<keyword evidence="2" id="KW-0812">Transmembrane</keyword>
<keyword evidence="2" id="KW-1133">Transmembrane helix</keyword>
<feature type="transmembrane region" description="Helical" evidence="2">
    <location>
        <begin position="135"/>
        <end position="152"/>
    </location>
</feature>
<evidence type="ECO:0000256" key="1">
    <source>
        <dbReference type="SAM" id="MobiDB-lite"/>
    </source>
</evidence>
<evidence type="ECO:0000256" key="2">
    <source>
        <dbReference type="SAM" id="Phobius"/>
    </source>
</evidence>
<evidence type="ECO:0000313" key="4">
    <source>
        <dbReference type="Proteomes" id="UP001140293"/>
    </source>
</evidence>
<feature type="transmembrane region" description="Helical" evidence="2">
    <location>
        <begin position="198"/>
        <end position="218"/>
    </location>
</feature>
<dbReference type="EMBL" id="JACKSJ010000037">
    <property type="protein sequence ID" value="MCV7169254.1"/>
    <property type="molecule type" value="Genomic_DNA"/>
</dbReference>
<feature type="compositionally biased region" description="Polar residues" evidence="1">
    <location>
        <begin position="364"/>
        <end position="373"/>
    </location>
</feature>
<reference evidence="3" key="2">
    <citation type="journal article" date="2022" name="BMC Genomics">
        <title>Comparative genome analysis of mycobacteria focusing on tRNA and non-coding RNA.</title>
        <authorList>
            <person name="Behra P.R.K."/>
            <person name="Pettersson B.M.F."/>
            <person name="Ramesh M."/>
            <person name="Das S."/>
            <person name="Dasgupta S."/>
            <person name="Kirsebom L.A."/>
        </authorList>
    </citation>
    <scope>NUCLEOTIDE SEQUENCE</scope>
    <source>
        <strain evidence="3">DSM 44615</strain>
    </source>
</reference>
<dbReference type="Proteomes" id="UP001140293">
    <property type="component" value="Unassembled WGS sequence"/>
</dbReference>